<organism evidence="2">
    <name type="scientific">Brassica napus</name>
    <name type="common">Rape</name>
    <dbReference type="NCBI Taxonomy" id="3708"/>
    <lineage>
        <taxon>Eukaryota</taxon>
        <taxon>Viridiplantae</taxon>
        <taxon>Streptophyta</taxon>
        <taxon>Embryophyta</taxon>
        <taxon>Tracheophyta</taxon>
        <taxon>Spermatophyta</taxon>
        <taxon>Magnoliopsida</taxon>
        <taxon>eudicotyledons</taxon>
        <taxon>Gunneridae</taxon>
        <taxon>Pentapetalae</taxon>
        <taxon>rosids</taxon>
        <taxon>malvids</taxon>
        <taxon>Brassicales</taxon>
        <taxon>Brassicaceae</taxon>
        <taxon>Brassiceae</taxon>
        <taxon>Brassica</taxon>
    </lineage>
</organism>
<reference evidence="2" key="1">
    <citation type="submission" date="2021-01" db="EMBL/GenBank/DDBJ databases">
        <authorList>
            <consortium name="Genoscope - CEA"/>
            <person name="William W."/>
        </authorList>
    </citation>
    <scope>NUCLEOTIDE SEQUENCE</scope>
</reference>
<dbReference type="AlphaFoldDB" id="A0A816XLF9"/>
<proteinExistence type="predicted"/>
<sequence length="62" mass="6823">MYIWTNGLCIFIGCFGSTLLMLGCFFMLSPGMRGLNPRVANSLKGVKVGPSARRLKMVLILE</sequence>
<evidence type="ECO:0000313" key="2">
    <source>
        <dbReference type="EMBL" id="CAF2148024.1"/>
    </source>
</evidence>
<name>A0A816XLF9_BRANA</name>
<keyword evidence="1" id="KW-1133">Transmembrane helix</keyword>
<keyword evidence="1" id="KW-0472">Membrane</keyword>
<keyword evidence="1" id="KW-0812">Transmembrane</keyword>
<accession>A0A816XLF9</accession>
<dbReference type="Proteomes" id="UP001295469">
    <property type="component" value="Chromosome A01"/>
</dbReference>
<evidence type="ECO:0000256" key="1">
    <source>
        <dbReference type="SAM" id="Phobius"/>
    </source>
</evidence>
<protein>
    <submittedName>
        <fullName evidence="2">(rape) hypothetical protein</fullName>
    </submittedName>
</protein>
<dbReference type="EMBL" id="HG994355">
    <property type="protein sequence ID" value="CAF2148024.1"/>
    <property type="molecule type" value="Genomic_DNA"/>
</dbReference>
<gene>
    <name evidence="2" type="ORF">DARMORV10_A01P08830.1</name>
</gene>
<feature type="transmembrane region" description="Helical" evidence="1">
    <location>
        <begin position="7"/>
        <end position="28"/>
    </location>
</feature>